<dbReference type="Proteomes" id="UP000887575">
    <property type="component" value="Unassembled WGS sequence"/>
</dbReference>
<evidence type="ECO:0000256" key="1">
    <source>
        <dbReference type="ARBA" id="ARBA00005472"/>
    </source>
</evidence>
<feature type="compositionally biased region" description="Basic and acidic residues" evidence="2">
    <location>
        <begin position="105"/>
        <end position="121"/>
    </location>
</feature>
<evidence type="ECO:0000313" key="3">
    <source>
        <dbReference type="Proteomes" id="UP000887575"/>
    </source>
</evidence>
<dbReference type="GO" id="GO:0009966">
    <property type="term" value="P:regulation of signal transduction"/>
    <property type="evidence" value="ECO:0007669"/>
    <property type="project" value="InterPro"/>
</dbReference>
<proteinExistence type="inferred from homology"/>
<keyword evidence="3" id="KW-1185">Reference proteome</keyword>
<feature type="compositionally biased region" description="Polar residues" evidence="2">
    <location>
        <begin position="50"/>
        <end position="61"/>
    </location>
</feature>
<evidence type="ECO:0008006" key="5">
    <source>
        <dbReference type="Google" id="ProtNLM"/>
    </source>
</evidence>
<evidence type="ECO:0000256" key="2">
    <source>
        <dbReference type="SAM" id="MobiDB-lite"/>
    </source>
</evidence>
<dbReference type="Gene3D" id="6.10.250.1050">
    <property type="match status" value="1"/>
</dbReference>
<dbReference type="GO" id="GO:0004864">
    <property type="term" value="F:protein phosphatase inhibitor activity"/>
    <property type="evidence" value="ECO:0007669"/>
    <property type="project" value="InterPro"/>
</dbReference>
<dbReference type="WBParaSite" id="MBELARI_LOCUS8584">
    <property type="protein sequence ID" value="MBELARI_LOCUS8584"/>
    <property type="gene ID" value="MBELARI_LOCUS8584"/>
</dbReference>
<feature type="compositionally biased region" description="Acidic residues" evidence="2">
    <location>
        <begin position="175"/>
        <end position="185"/>
    </location>
</feature>
<dbReference type="AlphaFoldDB" id="A0AAF3FN32"/>
<name>A0AAF3FN32_9BILA</name>
<reference evidence="4" key="1">
    <citation type="submission" date="2024-02" db="UniProtKB">
        <authorList>
            <consortium name="WormBaseParasite"/>
        </authorList>
    </citation>
    <scope>IDENTIFICATION</scope>
</reference>
<feature type="region of interest" description="Disordered" evidence="2">
    <location>
        <begin position="104"/>
        <end position="228"/>
    </location>
</feature>
<feature type="compositionally biased region" description="Basic and acidic residues" evidence="2">
    <location>
        <begin position="186"/>
        <end position="195"/>
    </location>
</feature>
<dbReference type="PANTHER" id="PTHR12398">
    <property type="entry name" value="PROTEIN PHOSPHATASE INHIBITOR"/>
    <property type="match status" value="1"/>
</dbReference>
<organism evidence="3 4">
    <name type="scientific">Mesorhabditis belari</name>
    <dbReference type="NCBI Taxonomy" id="2138241"/>
    <lineage>
        <taxon>Eukaryota</taxon>
        <taxon>Metazoa</taxon>
        <taxon>Ecdysozoa</taxon>
        <taxon>Nematoda</taxon>
        <taxon>Chromadorea</taxon>
        <taxon>Rhabditida</taxon>
        <taxon>Rhabditina</taxon>
        <taxon>Rhabditomorpha</taxon>
        <taxon>Rhabditoidea</taxon>
        <taxon>Rhabditidae</taxon>
        <taxon>Mesorhabditinae</taxon>
        <taxon>Mesorhabditis</taxon>
    </lineage>
</organism>
<accession>A0AAF3FN32</accession>
<dbReference type="InterPro" id="IPR007062">
    <property type="entry name" value="PPI-2"/>
</dbReference>
<dbReference type="Pfam" id="PF04979">
    <property type="entry name" value="IPP-2"/>
    <property type="match status" value="1"/>
</dbReference>
<evidence type="ECO:0000313" key="4">
    <source>
        <dbReference type="WBParaSite" id="MBELARI_LOCUS8584"/>
    </source>
</evidence>
<sequence>MTFLDRDLVSNDGNVQKTSPPPSSTKSRAVTGGSDGDQGAISRMADSDMPPSSSLEQQSNDGVDPAEFLKRQPKKSILKAKQQASLDNKDGRAHFDEMNIIATHHPADKDYGHMKIDEPKTPYHFSDGEGEQSGDEAAGSTHRTQRRVSLGTAVDLSPATVLAGLTKEKKVPEADPSDEEPLDEEEIKHKQEFERKRKMHYNEGAVLKAHLSTADDEDDSGDVPMPKE</sequence>
<feature type="region of interest" description="Disordered" evidence="2">
    <location>
        <begin position="1"/>
        <end position="92"/>
    </location>
</feature>
<comment type="similarity">
    <text evidence="1">Belongs to the protein phosphatase inhibitor 2 family.</text>
</comment>
<protein>
    <recommendedName>
        <fullName evidence="5">Protein phosphatase inhibitor 2</fullName>
    </recommendedName>
</protein>
<dbReference type="PANTHER" id="PTHR12398:SF20">
    <property type="entry name" value="PROTEIN PHOSPHATASE 1 REGULATORY INHIBITOR SUBUNIT 2"/>
    <property type="match status" value="1"/>
</dbReference>